<feature type="transmembrane region" description="Helical" evidence="5">
    <location>
        <begin position="356"/>
        <end position="379"/>
    </location>
</feature>
<dbReference type="InterPro" id="IPR051856">
    <property type="entry name" value="CSR-E3_Ligase_Protein"/>
</dbReference>
<dbReference type="Pfam" id="PF07782">
    <property type="entry name" value="DC_STAMP"/>
    <property type="match status" value="1"/>
</dbReference>
<feature type="domain" description="E3 ubiquitin-protein ligase DCST1-like C-terminal" evidence="7">
    <location>
        <begin position="542"/>
        <end position="583"/>
    </location>
</feature>
<dbReference type="PANTHER" id="PTHR21041:SF9">
    <property type="entry name" value="DENDRITIC CELL-SPECIFIC TRANSMEMBRANE PROTEIN-LIKE DOMAIN-CONTAINING PROTEIN"/>
    <property type="match status" value="1"/>
</dbReference>
<feature type="domain" description="Dendritic cell-specific transmembrane protein-like" evidence="6">
    <location>
        <begin position="297"/>
        <end position="489"/>
    </location>
</feature>
<dbReference type="InterPro" id="IPR058842">
    <property type="entry name" value="DCST1_C"/>
</dbReference>
<keyword evidence="4 5" id="KW-0472">Membrane</keyword>
<gene>
    <name evidence="8" type="ORF">g.6287</name>
</gene>
<dbReference type="Pfam" id="PF26037">
    <property type="entry name" value="zf-RING_DCST1_C"/>
    <property type="match status" value="1"/>
</dbReference>
<dbReference type="InterPro" id="IPR012858">
    <property type="entry name" value="DC_STAMP-like"/>
</dbReference>
<evidence type="ECO:0000256" key="4">
    <source>
        <dbReference type="ARBA" id="ARBA00023136"/>
    </source>
</evidence>
<organism evidence="8">
    <name type="scientific">Clastoptera arizonana</name>
    <name type="common">Arizona spittle bug</name>
    <dbReference type="NCBI Taxonomy" id="38151"/>
    <lineage>
        <taxon>Eukaryota</taxon>
        <taxon>Metazoa</taxon>
        <taxon>Ecdysozoa</taxon>
        <taxon>Arthropoda</taxon>
        <taxon>Hexapoda</taxon>
        <taxon>Insecta</taxon>
        <taxon>Pterygota</taxon>
        <taxon>Neoptera</taxon>
        <taxon>Paraneoptera</taxon>
        <taxon>Hemiptera</taxon>
        <taxon>Auchenorrhyncha</taxon>
        <taxon>Cercopoidea</taxon>
        <taxon>Clastopteridae</taxon>
        <taxon>Clastoptera</taxon>
    </lineage>
</organism>
<sequence length="631" mass="73021">GKAGRQCIAAYGWLVILGDPYSTLSYNLRAIFMGISCEQGVLLSAIKYIQKMIMQPIKALSKTFMELLKKWKEAINKIVEMMKMFKKVVKSLVTFLELGVSWLNNVVNLCSHEVGTPFQRCTFAFEDINDDCKVTQTISQFSTCLDEASTGMLVFTTVFHYFQALVGPTFSYVCLVTDLVSNVCYIVKPIDYICELISFATGVLVKTVSKKFKLLMSQISTMLYIEVIFHRDQKINTTSDQNLKNSIEMASKRLVERASYIKDLFKKFCTIIQLWSIVFLIANVMIYEHKFTRYESFDNIFISKRLINIDMRRAKCKFSTIFPLSYHERQKYCSLTSLKLSKSERKQLIKAVAHTFFTAIKMCSILVADYVIFTVLIWLRKLTKDLTDTINIQSDPSELQIQGSSIFARLLQHMNNIFDVVDLKHFVNAMNECIIKPKQINLDRYIEVGVILAVLFIFTIFQPYGLRMRQVVLNHYYPEVANRRAIYLYKQILTKRSNFLTITQRALRRKFSKNKPTESFMDILKMKYPWLTIIFGHTQHNSCLVCGKTDASLTHCKSVGCSGQYCNSCYKALQKKCTICKKPTEYGDLDDISEIDISDEEDTFQDKFNDNTLSYDYQARKWDPNQSNKES</sequence>
<feature type="non-terminal residue" evidence="8">
    <location>
        <position position="1"/>
    </location>
</feature>
<accession>A0A1B6DLV5</accession>
<evidence type="ECO:0000256" key="1">
    <source>
        <dbReference type="ARBA" id="ARBA00004141"/>
    </source>
</evidence>
<dbReference type="EMBL" id="GEDC01010637">
    <property type="protein sequence ID" value="JAS26661.1"/>
    <property type="molecule type" value="Transcribed_RNA"/>
</dbReference>
<dbReference type="GO" id="GO:0016020">
    <property type="term" value="C:membrane"/>
    <property type="evidence" value="ECO:0007669"/>
    <property type="project" value="UniProtKB-SubCell"/>
</dbReference>
<name>A0A1B6DLV5_9HEMI</name>
<evidence type="ECO:0000313" key="8">
    <source>
        <dbReference type="EMBL" id="JAS26661.1"/>
    </source>
</evidence>
<keyword evidence="3 5" id="KW-1133">Transmembrane helix</keyword>
<feature type="transmembrane region" description="Helical" evidence="5">
    <location>
        <begin position="445"/>
        <end position="464"/>
    </location>
</feature>
<evidence type="ECO:0000256" key="3">
    <source>
        <dbReference type="ARBA" id="ARBA00022989"/>
    </source>
</evidence>
<evidence type="ECO:0000256" key="5">
    <source>
        <dbReference type="SAM" id="Phobius"/>
    </source>
</evidence>
<dbReference type="AlphaFoldDB" id="A0A1B6DLV5"/>
<protein>
    <submittedName>
        <fullName evidence="8">Uncharacterized protein</fullName>
    </submittedName>
</protein>
<evidence type="ECO:0000259" key="6">
    <source>
        <dbReference type="Pfam" id="PF07782"/>
    </source>
</evidence>
<proteinExistence type="predicted"/>
<feature type="transmembrane region" description="Helical" evidence="5">
    <location>
        <begin position="268"/>
        <end position="287"/>
    </location>
</feature>
<evidence type="ECO:0000259" key="7">
    <source>
        <dbReference type="Pfam" id="PF26037"/>
    </source>
</evidence>
<feature type="non-terminal residue" evidence="8">
    <location>
        <position position="631"/>
    </location>
</feature>
<keyword evidence="2 5" id="KW-0812">Transmembrane</keyword>
<dbReference type="PANTHER" id="PTHR21041">
    <property type="entry name" value="DENDRITIC CELL-SPECIFIC TRANSMEMBRANE PROTEIN"/>
    <property type="match status" value="1"/>
</dbReference>
<evidence type="ECO:0000256" key="2">
    <source>
        <dbReference type="ARBA" id="ARBA00022692"/>
    </source>
</evidence>
<reference evidence="8" key="1">
    <citation type="submission" date="2015-12" db="EMBL/GenBank/DDBJ databases">
        <title>De novo transcriptome assembly of four potential Pierce s Disease insect vectors from Arizona vineyards.</title>
        <authorList>
            <person name="Tassone E.E."/>
        </authorList>
    </citation>
    <scope>NUCLEOTIDE SEQUENCE</scope>
</reference>
<comment type="subcellular location">
    <subcellularLocation>
        <location evidence="1">Membrane</location>
        <topology evidence="1">Multi-pass membrane protein</topology>
    </subcellularLocation>
</comment>
<dbReference type="Pfam" id="PF26039">
    <property type="entry name" value="Dcst2"/>
    <property type="match status" value="2"/>
</dbReference>